<protein>
    <submittedName>
        <fullName evidence="2">Uncharacterized protein</fullName>
    </submittedName>
</protein>
<gene>
    <name evidence="2" type="ORF">E1262_27175</name>
</gene>
<accession>A0A4R5A293</accession>
<feature type="region of interest" description="Disordered" evidence="1">
    <location>
        <begin position="1"/>
        <end position="22"/>
    </location>
</feature>
<feature type="region of interest" description="Disordered" evidence="1">
    <location>
        <begin position="124"/>
        <end position="146"/>
    </location>
</feature>
<dbReference type="InterPro" id="IPR036170">
    <property type="entry name" value="YezG-like_sf"/>
</dbReference>
<proteinExistence type="predicted"/>
<feature type="compositionally biased region" description="Basic residues" evidence="1">
    <location>
        <begin position="1"/>
        <end position="10"/>
    </location>
</feature>
<feature type="compositionally biased region" description="Basic and acidic residues" evidence="1">
    <location>
        <begin position="440"/>
        <end position="466"/>
    </location>
</feature>
<evidence type="ECO:0000313" key="2">
    <source>
        <dbReference type="EMBL" id="TDD64774.1"/>
    </source>
</evidence>
<dbReference type="SUPFAM" id="SSF160424">
    <property type="entry name" value="BH3703-like"/>
    <property type="match status" value="1"/>
</dbReference>
<evidence type="ECO:0000313" key="3">
    <source>
        <dbReference type="Proteomes" id="UP000295217"/>
    </source>
</evidence>
<dbReference type="Proteomes" id="UP000295217">
    <property type="component" value="Unassembled WGS sequence"/>
</dbReference>
<dbReference type="OrthoDB" id="6957847at2"/>
<reference evidence="2 3" key="1">
    <citation type="submission" date="2019-02" db="EMBL/GenBank/DDBJ databases">
        <title>Draft genome sequences of novel Actinobacteria.</title>
        <authorList>
            <person name="Sahin N."/>
            <person name="Ay H."/>
            <person name="Saygin H."/>
        </authorList>
    </citation>
    <scope>NUCLEOTIDE SEQUENCE [LARGE SCALE GENOMIC DNA]</scope>
    <source>
        <strain evidence="2 3">8K307</strain>
    </source>
</reference>
<evidence type="ECO:0000256" key="1">
    <source>
        <dbReference type="SAM" id="MobiDB-lite"/>
    </source>
</evidence>
<organism evidence="2 3">
    <name type="scientific">Jiangella aurantiaca</name>
    <dbReference type="NCBI Taxonomy" id="2530373"/>
    <lineage>
        <taxon>Bacteria</taxon>
        <taxon>Bacillati</taxon>
        <taxon>Actinomycetota</taxon>
        <taxon>Actinomycetes</taxon>
        <taxon>Jiangellales</taxon>
        <taxon>Jiangellaceae</taxon>
        <taxon>Jiangella</taxon>
    </lineage>
</organism>
<keyword evidence="3" id="KW-1185">Reference proteome</keyword>
<dbReference type="RefSeq" id="WP_132107486.1">
    <property type="nucleotide sequence ID" value="NZ_SMLB01000062.1"/>
</dbReference>
<feature type="region of interest" description="Disordered" evidence="1">
    <location>
        <begin position="435"/>
        <end position="483"/>
    </location>
</feature>
<dbReference type="EMBL" id="SMLB01000062">
    <property type="protein sequence ID" value="TDD64774.1"/>
    <property type="molecule type" value="Genomic_DNA"/>
</dbReference>
<comment type="caution">
    <text evidence="2">The sequence shown here is derived from an EMBL/GenBank/DDBJ whole genome shotgun (WGS) entry which is preliminary data.</text>
</comment>
<name>A0A4R5A293_9ACTN</name>
<sequence length="483" mass="53576">MSPRPRRRRTGGAPLSTVGQDRSDSVTVAPLVRRRIRDDLVEHAPAGWARIVVEATGASGMTSTRLSVITADGDDSHDGVVPDDTLELISDLRDDCYREGRGTWYNATFTVDVADEDLRVELDYDNPPMGGVRDPAKPDSEDDAADDGDATIELLLDDHELYPRDPEQLPDWHPLALEARSPQLFVNAVRDQLLASAPEGWQQLTMTVSSAMYYSETTITTVMDDGTTSSAAGPRLDGRLVFAARRAHLNRHGRPWYTATITLTAGGDVAAEFDDANPPFGGLWSADNPDGDAHPEMLRSEHQRVHTGTLDHLPDWHPARTRPWGVSIYWLEMLRLCAVDAAPEGWRHLVLDVEGAGHTVRVRLHDIGGENPAADYAAAFEADAESIDIVNDFRFNTHVYAPVPGTWYSARFMIDQPDHPDRILIDELDFTTRPFTKIPRHGDDPDSDEHRELLLDDHWRHPREPADLPSWHPALAAGDGSTT</sequence>
<dbReference type="AlphaFoldDB" id="A0A4R5A293"/>